<dbReference type="Pfam" id="PF00126">
    <property type="entry name" value="HTH_1"/>
    <property type="match status" value="1"/>
</dbReference>
<dbReference type="InterPro" id="IPR037406">
    <property type="entry name" value="MetR_PBP2"/>
</dbReference>
<dbReference type="Pfam" id="PF03466">
    <property type="entry name" value="LysR_substrate"/>
    <property type="match status" value="1"/>
</dbReference>
<reference evidence="13 14" key="1">
    <citation type="submission" date="2018-06" db="EMBL/GenBank/DDBJ databases">
        <authorList>
            <consortium name="Pathogen Informatics"/>
            <person name="Doyle S."/>
        </authorList>
    </citation>
    <scope>NUCLEOTIDE SEQUENCE [LARGE SCALE GENOMIC DNA]</scope>
    <source>
        <strain evidence="13 14">NCTC10283</strain>
    </source>
</reference>
<dbReference type="GO" id="GO:0005737">
    <property type="term" value="C:cytoplasm"/>
    <property type="evidence" value="ECO:0007669"/>
    <property type="project" value="UniProtKB-SubCell"/>
</dbReference>
<comment type="subcellular location">
    <subcellularLocation>
        <location evidence="1">Cytoplasm</location>
    </subcellularLocation>
</comment>
<dbReference type="Gene3D" id="1.10.10.10">
    <property type="entry name" value="Winged helix-like DNA-binding domain superfamily/Winged helix DNA-binding domain"/>
    <property type="match status" value="1"/>
</dbReference>
<gene>
    <name evidence="13" type="primary">cynR</name>
    <name evidence="13" type="ORF">NCTC10283_01478</name>
</gene>
<evidence type="ECO:0000256" key="7">
    <source>
        <dbReference type="ARBA" id="ARBA00023015"/>
    </source>
</evidence>
<dbReference type="Proteomes" id="UP000254209">
    <property type="component" value="Unassembled WGS sequence"/>
</dbReference>
<keyword evidence="10" id="KW-0804">Transcription</keyword>
<evidence type="ECO:0000256" key="6">
    <source>
        <dbReference type="ARBA" id="ARBA00022605"/>
    </source>
</evidence>
<proteinExistence type="inferred from homology"/>
<keyword evidence="4" id="KW-0963">Cytoplasm</keyword>
<dbReference type="EMBL" id="UFSO01000003">
    <property type="protein sequence ID" value="SSY79767.1"/>
    <property type="molecule type" value="Genomic_DNA"/>
</dbReference>
<evidence type="ECO:0000259" key="12">
    <source>
        <dbReference type="PROSITE" id="PS50931"/>
    </source>
</evidence>
<dbReference type="AlphaFoldDB" id="A0A376BRZ0"/>
<feature type="domain" description="HTH lysR-type" evidence="12">
    <location>
        <begin position="5"/>
        <end position="62"/>
    </location>
</feature>
<name>A0A376BRZ0_9NEIS</name>
<dbReference type="InterPro" id="IPR000847">
    <property type="entry name" value="LysR_HTH_N"/>
</dbReference>
<dbReference type="InterPro" id="IPR036390">
    <property type="entry name" value="WH_DNA-bd_sf"/>
</dbReference>
<dbReference type="RefSeq" id="WP_034291393.1">
    <property type="nucleotide sequence ID" value="NZ_CP091519.2"/>
</dbReference>
<accession>A0A376BRZ0</accession>
<dbReference type="STRING" id="1120980.GCA_000745955_00472"/>
<sequence length="311" mass="35088">METIIELRHLRTLIALEETGSVSLAAQRVFLTQSALSHQIRLLENHFDTPLFERKSTPLRFTPAGERLLKLAHELLPRVAHAERDLMQIIHGEAGELRVAVECHTCFDWLMPAMGVFRPQWQQVELDIVSGFQADPVGLLLSHRADLAIVSETTPIMGIAYQPLFAYEMVGICAPDHPLAEQEIWQAQDFIDETLITYPVPDDMLDLLKKILLPQGINPKRRHSELTIAIIQLVASKRGIAALPYWTVMPYLEKNYVVARQIGNEPLRSELYAAMRSEDVDCAYILDFCEIVRQESFANLTGLSPLGLQAA</sequence>
<dbReference type="CDD" id="cd08441">
    <property type="entry name" value="PBP2_MetR"/>
    <property type="match status" value="1"/>
</dbReference>
<dbReference type="FunFam" id="1.10.10.10:FF:000001">
    <property type="entry name" value="LysR family transcriptional regulator"/>
    <property type="match status" value="1"/>
</dbReference>
<keyword evidence="11" id="KW-0486">Methionine biosynthesis</keyword>
<dbReference type="InterPro" id="IPR036388">
    <property type="entry name" value="WH-like_DNA-bd_sf"/>
</dbReference>
<keyword evidence="14" id="KW-1185">Reference proteome</keyword>
<dbReference type="GO" id="GO:0003700">
    <property type="term" value="F:DNA-binding transcription factor activity"/>
    <property type="evidence" value="ECO:0007669"/>
    <property type="project" value="InterPro"/>
</dbReference>
<evidence type="ECO:0000256" key="8">
    <source>
        <dbReference type="ARBA" id="ARBA00023125"/>
    </source>
</evidence>
<organism evidence="13 14">
    <name type="scientific">Alysiella crassa</name>
    <dbReference type="NCBI Taxonomy" id="153491"/>
    <lineage>
        <taxon>Bacteria</taxon>
        <taxon>Pseudomonadati</taxon>
        <taxon>Pseudomonadota</taxon>
        <taxon>Betaproteobacteria</taxon>
        <taxon>Neisseriales</taxon>
        <taxon>Neisseriaceae</taxon>
        <taxon>Alysiella</taxon>
    </lineage>
</organism>
<dbReference type="GO" id="GO:0000976">
    <property type="term" value="F:transcription cis-regulatory region binding"/>
    <property type="evidence" value="ECO:0007669"/>
    <property type="project" value="TreeGrafter"/>
</dbReference>
<comment type="similarity">
    <text evidence="2">Belongs to the LysR transcriptional regulatory family.</text>
</comment>
<evidence type="ECO:0000256" key="11">
    <source>
        <dbReference type="ARBA" id="ARBA00023167"/>
    </source>
</evidence>
<keyword evidence="7" id="KW-0805">Transcription regulation</keyword>
<dbReference type="InterPro" id="IPR005119">
    <property type="entry name" value="LysR_subst-bd"/>
</dbReference>
<keyword evidence="5" id="KW-0678">Repressor</keyword>
<evidence type="ECO:0000256" key="10">
    <source>
        <dbReference type="ARBA" id="ARBA00023163"/>
    </source>
</evidence>
<evidence type="ECO:0000256" key="4">
    <source>
        <dbReference type="ARBA" id="ARBA00022490"/>
    </source>
</evidence>
<dbReference type="OrthoDB" id="155872at2"/>
<dbReference type="SUPFAM" id="SSF53850">
    <property type="entry name" value="Periplasmic binding protein-like II"/>
    <property type="match status" value="1"/>
</dbReference>
<protein>
    <recommendedName>
        <fullName evidence="3">HTH-type transcriptional regulator MetR</fullName>
    </recommendedName>
</protein>
<dbReference type="SUPFAM" id="SSF46785">
    <property type="entry name" value="Winged helix' DNA-binding domain"/>
    <property type="match status" value="1"/>
</dbReference>
<evidence type="ECO:0000313" key="14">
    <source>
        <dbReference type="Proteomes" id="UP000254209"/>
    </source>
</evidence>
<dbReference type="PRINTS" id="PR00039">
    <property type="entry name" value="HTHLYSR"/>
</dbReference>
<keyword evidence="9" id="KW-0010">Activator</keyword>
<evidence type="ECO:0000256" key="9">
    <source>
        <dbReference type="ARBA" id="ARBA00023159"/>
    </source>
</evidence>
<dbReference type="PROSITE" id="PS50931">
    <property type="entry name" value="HTH_LYSR"/>
    <property type="match status" value="1"/>
</dbReference>
<evidence type="ECO:0000256" key="1">
    <source>
        <dbReference type="ARBA" id="ARBA00004496"/>
    </source>
</evidence>
<dbReference type="GO" id="GO:0009086">
    <property type="term" value="P:methionine biosynthetic process"/>
    <property type="evidence" value="ECO:0007669"/>
    <property type="project" value="UniProtKB-KW"/>
</dbReference>
<dbReference type="PANTHER" id="PTHR30126">
    <property type="entry name" value="HTH-TYPE TRANSCRIPTIONAL REGULATOR"/>
    <property type="match status" value="1"/>
</dbReference>
<dbReference type="PANTHER" id="PTHR30126:SF25">
    <property type="entry name" value="HTH-TYPE TRANSCRIPTIONAL REGULATOR METR"/>
    <property type="match status" value="1"/>
</dbReference>
<evidence type="ECO:0000256" key="2">
    <source>
        <dbReference type="ARBA" id="ARBA00009437"/>
    </source>
</evidence>
<evidence type="ECO:0000256" key="5">
    <source>
        <dbReference type="ARBA" id="ARBA00022491"/>
    </source>
</evidence>
<dbReference type="Gene3D" id="3.40.190.10">
    <property type="entry name" value="Periplasmic binding protein-like II"/>
    <property type="match status" value="2"/>
</dbReference>
<keyword evidence="8" id="KW-0238">DNA-binding</keyword>
<keyword evidence="6" id="KW-0028">Amino-acid biosynthesis</keyword>
<evidence type="ECO:0000313" key="13">
    <source>
        <dbReference type="EMBL" id="SSY79767.1"/>
    </source>
</evidence>
<evidence type="ECO:0000256" key="3">
    <source>
        <dbReference type="ARBA" id="ARBA00019365"/>
    </source>
</evidence>